<organism evidence="5 6">
    <name type="scientific">Acacia crassicarpa</name>
    <name type="common">northern wattle</name>
    <dbReference type="NCBI Taxonomy" id="499986"/>
    <lineage>
        <taxon>Eukaryota</taxon>
        <taxon>Viridiplantae</taxon>
        <taxon>Streptophyta</taxon>
        <taxon>Embryophyta</taxon>
        <taxon>Tracheophyta</taxon>
        <taxon>Spermatophyta</taxon>
        <taxon>Magnoliopsida</taxon>
        <taxon>eudicotyledons</taxon>
        <taxon>Gunneridae</taxon>
        <taxon>Pentapetalae</taxon>
        <taxon>rosids</taxon>
        <taxon>fabids</taxon>
        <taxon>Fabales</taxon>
        <taxon>Fabaceae</taxon>
        <taxon>Caesalpinioideae</taxon>
        <taxon>mimosoid clade</taxon>
        <taxon>Acacieae</taxon>
        <taxon>Acacia</taxon>
    </lineage>
</organism>
<feature type="repeat" description="PPR" evidence="3">
    <location>
        <begin position="487"/>
        <end position="521"/>
    </location>
</feature>
<feature type="repeat" description="PPR" evidence="3">
    <location>
        <begin position="315"/>
        <end position="349"/>
    </location>
</feature>
<comment type="similarity">
    <text evidence="1">Belongs to the PPR family. P subfamily.</text>
</comment>
<feature type="repeat" description="PPR" evidence="3">
    <location>
        <begin position="522"/>
        <end position="556"/>
    </location>
</feature>
<reference evidence="5" key="1">
    <citation type="submission" date="2023-10" db="EMBL/GenBank/DDBJ databases">
        <title>Chromosome-level genome of the transformable northern wattle, Acacia crassicarpa.</title>
        <authorList>
            <person name="Massaro I."/>
            <person name="Sinha N.R."/>
            <person name="Poethig S."/>
            <person name="Leichty A.R."/>
        </authorList>
    </citation>
    <scope>NUCLEOTIDE SEQUENCE</scope>
    <source>
        <strain evidence="5">Acra3RX</strain>
        <tissue evidence="5">Leaf</tissue>
    </source>
</reference>
<dbReference type="Pfam" id="PF13041">
    <property type="entry name" value="PPR_2"/>
    <property type="match status" value="3"/>
</dbReference>
<gene>
    <name evidence="5" type="ORF">QN277_019596</name>
</gene>
<sequence length="661" mass="75247">MLHQHYMLCVHPRLVMRVTRRHFATRYTAKITSTSSMGRSLAAEVTMPPPLPIDNRGYILPRYDLICKATKILLRQHPQSTSTTLSFDDTFSDLSEYLQSLSITLTPLEASEILKALKTPSLALKFFQFCSSLCPNFRHESFTYNRLFLILSKSTSPHRFDQARSIIDDMLQHGIRGSISTVNILIGFFGTGEDLERCLGLVKKWDLRLNAYTYKCLLQAYLRSYDSGKALDVYMDMQRRGYKLDIFAYNMLLDALVKDEKVNQAYKIFEDMKRKHCEPDMFTYTIMIRMTGKIGKTNESIALFQEMLNKGCTLHLIAYNTMIQALAKGRMVDKAIQLFSKMVENDCQPNEFTYSVLLNVLIAEGQLSKLDIILKLSNKYMNKKIYAYLVRTLCALGHLSEAHRLFCNMWSFFNEGDKDACMAMLESLCLSGKTIEAIELLNKIHEKGLSTDTIMYNTVFTALGKLKQISHIHDLFEKMKQDGPLPDIFTYNILIASFGRSGRVDDAIKIFEELEASSFKPDVISYNCLINCLGKNGDLDEAHMRFKEMLEKGLNPDVVTYSTLIECFGKTDKVAMACSLFDEMLAKGCSPNIVTYNILLDCLERCGRTAEAVELYAKLKQQGLSPDSITYAVLERLQSGGQRKFGVRRKNPITGWVVSPL</sequence>
<evidence type="ECO:0000313" key="5">
    <source>
        <dbReference type="EMBL" id="KAK4270827.1"/>
    </source>
</evidence>
<dbReference type="EMBL" id="JAWXYG010000005">
    <property type="protein sequence ID" value="KAK4270827.1"/>
    <property type="molecule type" value="Genomic_DNA"/>
</dbReference>
<dbReference type="InterPro" id="IPR033443">
    <property type="entry name" value="PROP1-like_PPR_dom"/>
</dbReference>
<feature type="domain" description="PROP1-like PPR" evidence="4">
    <location>
        <begin position="214"/>
        <end position="374"/>
    </location>
</feature>
<feature type="repeat" description="PPR" evidence="3">
    <location>
        <begin position="557"/>
        <end position="591"/>
    </location>
</feature>
<name>A0AAE1JM63_9FABA</name>
<comment type="caution">
    <text evidence="5">The sequence shown here is derived from an EMBL/GenBank/DDBJ whole genome shotgun (WGS) entry which is preliminary data.</text>
</comment>
<feature type="repeat" description="PPR" evidence="3">
    <location>
        <begin position="280"/>
        <end position="314"/>
    </location>
</feature>
<dbReference type="Proteomes" id="UP001293593">
    <property type="component" value="Unassembled WGS sequence"/>
</dbReference>
<evidence type="ECO:0000256" key="1">
    <source>
        <dbReference type="ARBA" id="ARBA00007626"/>
    </source>
</evidence>
<dbReference type="PROSITE" id="PS51375">
    <property type="entry name" value="PPR"/>
    <property type="match status" value="10"/>
</dbReference>
<feature type="repeat" description="PPR" evidence="3">
    <location>
        <begin position="592"/>
        <end position="626"/>
    </location>
</feature>
<keyword evidence="2" id="KW-0677">Repeat</keyword>
<dbReference type="Pfam" id="PF17177">
    <property type="entry name" value="PPR_long"/>
    <property type="match status" value="1"/>
</dbReference>
<dbReference type="InterPro" id="IPR011990">
    <property type="entry name" value="TPR-like_helical_dom_sf"/>
</dbReference>
<dbReference type="PANTHER" id="PTHR47941">
    <property type="entry name" value="PENTATRICOPEPTIDE REPEAT-CONTAINING PROTEIN 3, MITOCHONDRIAL"/>
    <property type="match status" value="1"/>
</dbReference>
<feature type="repeat" description="PPR" evidence="3">
    <location>
        <begin position="452"/>
        <end position="486"/>
    </location>
</feature>
<dbReference type="FunFam" id="1.25.40.10:FF:000990">
    <property type="entry name" value="Pentatricopeptide repeat-containing protein, mitochondrial"/>
    <property type="match status" value="1"/>
</dbReference>
<evidence type="ECO:0000256" key="2">
    <source>
        <dbReference type="ARBA" id="ARBA00022737"/>
    </source>
</evidence>
<accession>A0AAE1JM63</accession>
<evidence type="ECO:0000256" key="3">
    <source>
        <dbReference type="PROSITE-ProRule" id="PRU00708"/>
    </source>
</evidence>
<dbReference type="NCBIfam" id="TIGR00756">
    <property type="entry name" value="PPR"/>
    <property type="match status" value="9"/>
</dbReference>
<proteinExistence type="inferred from homology"/>
<dbReference type="Gene3D" id="1.25.40.10">
    <property type="entry name" value="Tetratricopeptide repeat domain"/>
    <property type="match status" value="4"/>
</dbReference>
<keyword evidence="6" id="KW-1185">Reference proteome</keyword>
<dbReference type="AlphaFoldDB" id="A0AAE1JM63"/>
<protein>
    <recommendedName>
        <fullName evidence="4">PROP1-like PPR domain-containing protein</fullName>
    </recommendedName>
</protein>
<feature type="repeat" description="PPR" evidence="3">
    <location>
        <begin position="210"/>
        <end position="244"/>
    </location>
</feature>
<dbReference type="SUPFAM" id="SSF81901">
    <property type="entry name" value="HCP-like"/>
    <property type="match status" value="1"/>
</dbReference>
<feature type="repeat" description="PPR" evidence="3">
    <location>
        <begin position="245"/>
        <end position="279"/>
    </location>
</feature>
<feature type="repeat" description="PPR" evidence="3">
    <location>
        <begin position="417"/>
        <end position="451"/>
    </location>
</feature>
<evidence type="ECO:0000259" key="4">
    <source>
        <dbReference type="Pfam" id="PF17177"/>
    </source>
</evidence>
<dbReference type="Pfam" id="PF01535">
    <property type="entry name" value="PPR"/>
    <property type="match status" value="1"/>
</dbReference>
<dbReference type="InterPro" id="IPR002885">
    <property type="entry name" value="PPR_rpt"/>
</dbReference>
<evidence type="ECO:0000313" key="6">
    <source>
        <dbReference type="Proteomes" id="UP001293593"/>
    </source>
</evidence>